<evidence type="ECO:0000256" key="2">
    <source>
        <dbReference type="PROSITE-ProRule" id="PRU00059"/>
    </source>
</evidence>
<keyword evidence="6" id="KW-1185">Reference proteome</keyword>
<feature type="non-terminal residue" evidence="5">
    <location>
        <position position="1"/>
    </location>
</feature>
<dbReference type="InterPro" id="IPR035914">
    <property type="entry name" value="Sperma_CUB_dom_sf"/>
</dbReference>
<keyword evidence="1" id="KW-1015">Disulfide bond</keyword>
<dbReference type="InterPro" id="IPR058698">
    <property type="entry name" value="CUB_metazoa"/>
</dbReference>
<organism evidence="5">
    <name type="scientific">Oppiella nova</name>
    <dbReference type="NCBI Taxonomy" id="334625"/>
    <lineage>
        <taxon>Eukaryota</taxon>
        <taxon>Metazoa</taxon>
        <taxon>Ecdysozoa</taxon>
        <taxon>Arthropoda</taxon>
        <taxon>Chelicerata</taxon>
        <taxon>Arachnida</taxon>
        <taxon>Acari</taxon>
        <taxon>Acariformes</taxon>
        <taxon>Sarcoptiformes</taxon>
        <taxon>Oribatida</taxon>
        <taxon>Brachypylina</taxon>
        <taxon>Oppioidea</taxon>
        <taxon>Oppiidae</taxon>
        <taxon>Oppiella</taxon>
    </lineage>
</organism>
<reference evidence="5" key="1">
    <citation type="submission" date="2020-11" db="EMBL/GenBank/DDBJ databases">
        <authorList>
            <person name="Tran Van P."/>
        </authorList>
    </citation>
    <scope>NUCLEOTIDE SEQUENCE</scope>
</reference>
<evidence type="ECO:0000313" key="5">
    <source>
        <dbReference type="EMBL" id="CAD7658949.1"/>
    </source>
</evidence>
<dbReference type="Gene3D" id="2.60.120.290">
    <property type="entry name" value="Spermadhesin, CUB domain"/>
    <property type="match status" value="1"/>
</dbReference>
<dbReference type="SUPFAM" id="SSF49854">
    <property type="entry name" value="Spermadhesin, CUB domain"/>
    <property type="match status" value="1"/>
</dbReference>
<feature type="domain" description="CUB" evidence="4">
    <location>
        <begin position="90"/>
        <end position="208"/>
    </location>
</feature>
<dbReference type="PANTHER" id="PTHR33236">
    <property type="entry name" value="INTRAFLAGELLAR TRANSPORT PROTEIN 122 FAMILY PROTEIN-RELATED"/>
    <property type="match status" value="1"/>
</dbReference>
<keyword evidence="3" id="KW-0732">Signal</keyword>
<evidence type="ECO:0000259" key="4">
    <source>
        <dbReference type="PROSITE" id="PS01180"/>
    </source>
</evidence>
<evidence type="ECO:0000256" key="3">
    <source>
        <dbReference type="SAM" id="SignalP"/>
    </source>
</evidence>
<dbReference type="EMBL" id="CAJPVJ010016187">
    <property type="protein sequence ID" value="CAG2176135.1"/>
    <property type="molecule type" value="Genomic_DNA"/>
</dbReference>
<dbReference type="EMBL" id="OC931012">
    <property type="protein sequence ID" value="CAD7658949.1"/>
    <property type="molecule type" value="Genomic_DNA"/>
</dbReference>
<dbReference type="PANTHER" id="PTHR33236:SF5">
    <property type="entry name" value="CUB DOMAIN-CONTAINING PROTEIN"/>
    <property type="match status" value="1"/>
</dbReference>
<dbReference type="InterPro" id="IPR000859">
    <property type="entry name" value="CUB_dom"/>
</dbReference>
<protein>
    <recommendedName>
        <fullName evidence="4">CUB domain-containing protein</fullName>
    </recommendedName>
</protein>
<gene>
    <name evidence="5" type="ORF">ONB1V03_LOCUS15569</name>
</gene>
<proteinExistence type="predicted"/>
<sequence length="262" mass="29198">MSSQNILFLVVFCLNARQSLQTNATSRQFWRPVNVDNLFQGSIRLQNTPCNTDGDAGTCLAENDCRSRGGTGSGQCGRSGLKCCTFKFTCSGKTSSNETLFVNPSYPLGENGTNTCQVTIQNAPDVCQLRLDLEEFSLSPPDEYGRCTKDSFMVRTTVGERLPMLCGENKGQHLYVDMGRGSGNPVVLSVITNDIDFSRKWKIKISLIPCNNYVMAPSGCLQYYRLPSDVIRSFNYGPRVDSKSRYLSNLRYTSCIRVEENF</sequence>
<dbReference type="Proteomes" id="UP000728032">
    <property type="component" value="Unassembled WGS sequence"/>
</dbReference>
<dbReference type="AlphaFoldDB" id="A0A7R9MEY2"/>
<name>A0A7R9MEY2_9ACAR</name>
<dbReference type="OrthoDB" id="2105077at2759"/>
<accession>A0A7R9MEY2</accession>
<feature type="signal peptide" evidence="3">
    <location>
        <begin position="1"/>
        <end position="21"/>
    </location>
</feature>
<evidence type="ECO:0000256" key="1">
    <source>
        <dbReference type="ARBA" id="ARBA00023157"/>
    </source>
</evidence>
<dbReference type="Pfam" id="PF26080">
    <property type="entry name" value="CUB_animal"/>
    <property type="match status" value="1"/>
</dbReference>
<feature type="chain" id="PRO_5035680337" description="CUB domain-containing protein" evidence="3">
    <location>
        <begin position="22"/>
        <end position="262"/>
    </location>
</feature>
<dbReference type="PROSITE" id="PS01180">
    <property type="entry name" value="CUB"/>
    <property type="match status" value="1"/>
</dbReference>
<evidence type="ECO:0000313" key="6">
    <source>
        <dbReference type="Proteomes" id="UP000728032"/>
    </source>
</evidence>
<comment type="caution">
    <text evidence="2">Lacks conserved residue(s) required for the propagation of feature annotation.</text>
</comment>